<evidence type="ECO:0000259" key="1">
    <source>
        <dbReference type="PROSITE" id="PS50104"/>
    </source>
</evidence>
<proteinExistence type="predicted"/>
<evidence type="ECO:0000313" key="3">
    <source>
        <dbReference type="Proteomes" id="UP001371305"/>
    </source>
</evidence>
<dbReference type="Gene3D" id="3.40.50.10140">
    <property type="entry name" value="Toll/interleukin-1 receptor homology (TIR) domain"/>
    <property type="match status" value="1"/>
</dbReference>
<keyword evidence="2" id="KW-0675">Receptor</keyword>
<reference evidence="2 3" key="1">
    <citation type="submission" date="2024-04" db="EMBL/GenBank/DDBJ databases">
        <title>Luteolibacter sp. isolated from soil.</title>
        <authorList>
            <person name="An J."/>
        </authorList>
    </citation>
    <scope>NUCLEOTIDE SEQUENCE [LARGE SCALE GENOMIC DNA]</scope>
    <source>
        <strain evidence="2 3">Y139</strain>
    </source>
</reference>
<dbReference type="EMBL" id="JBBUKT010000018">
    <property type="protein sequence ID" value="MEK7954304.1"/>
    <property type="molecule type" value="Genomic_DNA"/>
</dbReference>
<dbReference type="SUPFAM" id="SSF52200">
    <property type="entry name" value="Toll/Interleukin receptor TIR domain"/>
    <property type="match status" value="1"/>
</dbReference>
<dbReference type="SMART" id="SM00255">
    <property type="entry name" value="TIR"/>
    <property type="match status" value="1"/>
</dbReference>
<dbReference type="InterPro" id="IPR035897">
    <property type="entry name" value="Toll_tir_struct_dom_sf"/>
</dbReference>
<evidence type="ECO:0000313" key="2">
    <source>
        <dbReference type="EMBL" id="MEK7954304.1"/>
    </source>
</evidence>
<dbReference type="PROSITE" id="PS50104">
    <property type="entry name" value="TIR"/>
    <property type="match status" value="1"/>
</dbReference>
<protein>
    <submittedName>
        <fullName evidence="2">Toll/interleukin-1 receptor domain-containing protein</fullName>
    </submittedName>
</protein>
<sequence length="316" mass="35398">MTKIFISYSHADEKLKQELDKHLKILEHSGLIAPWHDRMLRAGDDFALEIDANLNTADVVLLLISHHFIASHYCFGIEMRRALEREKAGEARVIPVILDHCVWQIAPFKHLTALPTDAKPIMMFANINEGLADVVRGIQKLADKTGTSQPTVNLPPPPPDSPIVDLPRSSNLRVKVAATEHQKDQFVIDTFDYIARFFEGSLEELPDRNPGANLETRFQRIDLVTFTAVVYSSGKNVSECLITKGNAMLGDIAYSRDLRSRGNSVNDALALEERDGSLSFKSVMGGFYLGRQKAEGLGMEGAARYFWDTFMEPLQR</sequence>
<gene>
    <name evidence="2" type="ORF">WKV53_27555</name>
</gene>
<dbReference type="Proteomes" id="UP001371305">
    <property type="component" value="Unassembled WGS sequence"/>
</dbReference>
<name>A0ABU9B504_9BACT</name>
<dbReference type="Pfam" id="PF13676">
    <property type="entry name" value="TIR_2"/>
    <property type="match status" value="1"/>
</dbReference>
<dbReference type="RefSeq" id="WP_341408072.1">
    <property type="nucleotide sequence ID" value="NZ_JBBUKT010000018.1"/>
</dbReference>
<dbReference type="InterPro" id="IPR000157">
    <property type="entry name" value="TIR_dom"/>
</dbReference>
<feature type="domain" description="TIR" evidence="1">
    <location>
        <begin position="1"/>
        <end position="142"/>
    </location>
</feature>
<accession>A0ABU9B504</accession>
<comment type="caution">
    <text evidence="2">The sequence shown here is derived from an EMBL/GenBank/DDBJ whole genome shotgun (WGS) entry which is preliminary data.</text>
</comment>
<keyword evidence="3" id="KW-1185">Reference proteome</keyword>
<organism evidence="2 3">
    <name type="scientific">Luteolibacter soli</name>
    <dbReference type="NCBI Taxonomy" id="3135280"/>
    <lineage>
        <taxon>Bacteria</taxon>
        <taxon>Pseudomonadati</taxon>
        <taxon>Verrucomicrobiota</taxon>
        <taxon>Verrucomicrobiia</taxon>
        <taxon>Verrucomicrobiales</taxon>
        <taxon>Verrucomicrobiaceae</taxon>
        <taxon>Luteolibacter</taxon>
    </lineage>
</organism>